<keyword evidence="4" id="KW-1185">Reference proteome</keyword>
<dbReference type="FunFam" id="3.40.50.720:FF:000084">
    <property type="entry name" value="Short-chain dehydrogenase reductase"/>
    <property type="match status" value="1"/>
</dbReference>
<dbReference type="PRINTS" id="PR00081">
    <property type="entry name" value="GDHRDH"/>
</dbReference>
<comment type="caution">
    <text evidence="3">The sequence shown here is derived from an EMBL/GenBank/DDBJ whole genome shotgun (WGS) entry which is preliminary data.</text>
</comment>
<protein>
    <submittedName>
        <fullName evidence="3">Uncharacterized protein</fullName>
    </submittedName>
</protein>
<evidence type="ECO:0000256" key="2">
    <source>
        <dbReference type="ARBA" id="ARBA00023002"/>
    </source>
</evidence>
<accession>A0AA88VB95</accession>
<proteinExistence type="inferred from homology"/>
<dbReference type="PANTHER" id="PTHR43180:SF37">
    <property type="entry name" value="TROPINONE REDUCTASE-LIKE 2"/>
    <property type="match status" value="1"/>
</dbReference>
<dbReference type="PRINTS" id="PR00080">
    <property type="entry name" value="SDRFAMILY"/>
</dbReference>
<organism evidence="3 4">
    <name type="scientific">Escallonia herrerae</name>
    <dbReference type="NCBI Taxonomy" id="1293975"/>
    <lineage>
        <taxon>Eukaryota</taxon>
        <taxon>Viridiplantae</taxon>
        <taxon>Streptophyta</taxon>
        <taxon>Embryophyta</taxon>
        <taxon>Tracheophyta</taxon>
        <taxon>Spermatophyta</taxon>
        <taxon>Magnoliopsida</taxon>
        <taxon>eudicotyledons</taxon>
        <taxon>Gunneridae</taxon>
        <taxon>Pentapetalae</taxon>
        <taxon>asterids</taxon>
        <taxon>campanulids</taxon>
        <taxon>Escalloniales</taxon>
        <taxon>Escalloniaceae</taxon>
        <taxon>Escallonia</taxon>
    </lineage>
</organism>
<dbReference type="InterPro" id="IPR036291">
    <property type="entry name" value="NAD(P)-bd_dom_sf"/>
</dbReference>
<dbReference type="InterPro" id="IPR002347">
    <property type="entry name" value="SDR_fam"/>
</dbReference>
<reference evidence="3" key="1">
    <citation type="submission" date="2022-12" db="EMBL/GenBank/DDBJ databases">
        <title>Draft genome assemblies for two species of Escallonia (Escalloniales).</title>
        <authorList>
            <person name="Chanderbali A."/>
            <person name="Dervinis C."/>
            <person name="Anghel I."/>
            <person name="Soltis D."/>
            <person name="Soltis P."/>
            <person name="Zapata F."/>
        </authorList>
    </citation>
    <scope>NUCLEOTIDE SEQUENCE</scope>
    <source>
        <strain evidence="3">UCBG64.0493</strain>
        <tissue evidence="3">Leaf</tissue>
    </source>
</reference>
<dbReference type="Gene3D" id="3.40.50.720">
    <property type="entry name" value="NAD(P)-binding Rossmann-like Domain"/>
    <property type="match status" value="1"/>
</dbReference>
<sequence length="276" mass="28786">MGDSSCIAAPSTNRLEGKVAIVTGGASGIGESTTHLFWKNGAKVVIADIQDELGQAISDKLGENVCYIHCDVSNEEEVINLVDTTVANFGHLDIMFNNAGIVDRPFGSILDSTKSDLERVLRVNVVGSFLGAKHAARVMVPQRRGCILFTASACASIAGMGTHSYALSKHEVVGLSKNLAAELGQYGVRVNCISPSGLVTGLSLSAGQGATPEQIEAGLHELGNLKGKILRVEDVAKAVLYLASDDAGYVSGHNLVLDGGFSIVNPTILKAVGLIQ</sequence>
<name>A0AA88VB95_9ASTE</name>
<dbReference type="EMBL" id="JAVXUP010002152">
    <property type="protein sequence ID" value="KAK3005275.1"/>
    <property type="molecule type" value="Genomic_DNA"/>
</dbReference>
<dbReference type="Proteomes" id="UP001188597">
    <property type="component" value="Unassembled WGS sequence"/>
</dbReference>
<dbReference type="PANTHER" id="PTHR43180">
    <property type="entry name" value="3-OXOACYL-(ACYL-CARRIER-PROTEIN) REDUCTASE (AFU_ORTHOLOGUE AFUA_6G11210)"/>
    <property type="match status" value="1"/>
</dbReference>
<evidence type="ECO:0000313" key="4">
    <source>
        <dbReference type="Proteomes" id="UP001188597"/>
    </source>
</evidence>
<dbReference type="AlphaFoldDB" id="A0AA88VB95"/>
<evidence type="ECO:0000256" key="1">
    <source>
        <dbReference type="ARBA" id="ARBA00006484"/>
    </source>
</evidence>
<dbReference type="GO" id="GO:0016616">
    <property type="term" value="F:oxidoreductase activity, acting on the CH-OH group of donors, NAD or NADP as acceptor"/>
    <property type="evidence" value="ECO:0007669"/>
    <property type="project" value="UniProtKB-ARBA"/>
</dbReference>
<keyword evidence="2" id="KW-0560">Oxidoreductase</keyword>
<dbReference type="SUPFAM" id="SSF51735">
    <property type="entry name" value="NAD(P)-binding Rossmann-fold domains"/>
    <property type="match status" value="1"/>
</dbReference>
<gene>
    <name evidence="3" type="ORF">RJ639_017543</name>
</gene>
<evidence type="ECO:0000313" key="3">
    <source>
        <dbReference type="EMBL" id="KAK3005275.1"/>
    </source>
</evidence>
<comment type="similarity">
    <text evidence="1">Belongs to the short-chain dehydrogenases/reductases (SDR) family.</text>
</comment>
<dbReference type="Pfam" id="PF13561">
    <property type="entry name" value="adh_short_C2"/>
    <property type="match status" value="1"/>
</dbReference>